<dbReference type="InterPro" id="IPR006664">
    <property type="entry name" value="OMP_bac"/>
</dbReference>
<sequence length="131" mass="14279">MAGTGVDVIRDGDRLILNIPNQVTFDVNRADVKPEFTSVLTRIASVVNHYPKTMIEVAGHTDSTGSASYNQTLSENRANSVKSYLGQQGTMYERINAIGFGESRPVADNNTAEGRANNRRVEIELVPIVQG</sequence>
<comment type="caution">
    <text evidence="6">The sequence shown here is derived from an EMBL/GenBank/DDBJ whole genome shotgun (WGS) entry which is preliminary data.</text>
</comment>
<reference evidence="6 7" key="1">
    <citation type="journal article" date="2013" name="Antonie Van Leeuwenhoek">
        <title>Echinimonas agarilytica gen. nov., sp. nov., a new gammaproteobacterium isolated from the sea urchin Strongylocentrotus intermedius.</title>
        <authorList>
            <person name="Nedashkovskaya O.I."/>
            <person name="Stenkova A.M."/>
            <person name="Zhukova N.V."/>
            <person name="Van Trappen S."/>
            <person name="Lee J.S."/>
            <person name="Kim S.B."/>
        </authorList>
    </citation>
    <scope>NUCLEOTIDE SEQUENCE [LARGE SCALE GENOMIC DNA]</scope>
    <source>
        <strain evidence="6 7">KMM 6351</strain>
    </source>
</reference>
<organism evidence="6 7">
    <name type="scientific">Echinimonas agarilytica</name>
    <dbReference type="NCBI Taxonomy" id="1215918"/>
    <lineage>
        <taxon>Bacteria</taxon>
        <taxon>Pseudomonadati</taxon>
        <taxon>Pseudomonadota</taxon>
        <taxon>Gammaproteobacteria</taxon>
        <taxon>Alteromonadales</taxon>
        <taxon>Echinimonadaceae</taxon>
        <taxon>Echinimonas</taxon>
    </lineage>
</organism>
<keyword evidence="3" id="KW-0998">Cell outer membrane</keyword>
<dbReference type="InterPro" id="IPR050330">
    <property type="entry name" value="Bact_OuterMem_StrucFunc"/>
</dbReference>
<evidence type="ECO:0000313" key="6">
    <source>
        <dbReference type="EMBL" id="MCM2680789.1"/>
    </source>
</evidence>
<dbReference type="PRINTS" id="PR01021">
    <property type="entry name" value="OMPADOMAIN"/>
</dbReference>
<gene>
    <name evidence="6" type="ORF">NAF29_14105</name>
</gene>
<evidence type="ECO:0000256" key="4">
    <source>
        <dbReference type="PROSITE-ProRule" id="PRU00473"/>
    </source>
</evidence>
<dbReference type="PROSITE" id="PS51123">
    <property type="entry name" value="OMPA_2"/>
    <property type="match status" value="1"/>
</dbReference>
<evidence type="ECO:0000313" key="7">
    <source>
        <dbReference type="Proteomes" id="UP001165393"/>
    </source>
</evidence>
<proteinExistence type="predicted"/>
<dbReference type="PANTHER" id="PTHR30329:SF21">
    <property type="entry name" value="LIPOPROTEIN YIAD-RELATED"/>
    <property type="match status" value="1"/>
</dbReference>
<dbReference type="Gene3D" id="3.30.1330.60">
    <property type="entry name" value="OmpA-like domain"/>
    <property type="match status" value="1"/>
</dbReference>
<dbReference type="InterPro" id="IPR006665">
    <property type="entry name" value="OmpA-like"/>
</dbReference>
<dbReference type="EMBL" id="JAMQGP010000007">
    <property type="protein sequence ID" value="MCM2680789.1"/>
    <property type="molecule type" value="Genomic_DNA"/>
</dbReference>
<evidence type="ECO:0000256" key="1">
    <source>
        <dbReference type="ARBA" id="ARBA00004442"/>
    </source>
</evidence>
<evidence type="ECO:0000256" key="3">
    <source>
        <dbReference type="ARBA" id="ARBA00023237"/>
    </source>
</evidence>
<dbReference type="Pfam" id="PF00691">
    <property type="entry name" value="OmpA"/>
    <property type="match status" value="1"/>
</dbReference>
<dbReference type="PRINTS" id="PR01023">
    <property type="entry name" value="NAFLGMOTY"/>
</dbReference>
<dbReference type="InterPro" id="IPR036737">
    <property type="entry name" value="OmpA-like_sf"/>
</dbReference>
<dbReference type="GO" id="GO:0009279">
    <property type="term" value="C:cell outer membrane"/>
    <property type="evidence" value="ECO:0007669"/>
    <property type="project" value="UniProtKB-SubCell"/>
</dbReference>
<dbReference type="Proteomes" id="UP001165393">
    <property type="component" value="Unassembled WGS sequence"/>
</dbReference>
<keyword evidence="7" id="KW-1185">Reference proteome</keyword>
<comment type="subcellular location">
    <subcellularLocation>
        <location evidence="1">Cell outer membrane</location>
    </subcellularLocation>
</comment>
<dbReference type="SUPFAM" id="SSF103088">
    <property type="entry name" value="OmpA-like"/>
    <property type="match status" value="1"/>
</dbReference>
<evidence type="ECO:0000259" key="5">
    <source>
        <dbReference type="PROSITE" id="PS51123"/>
    </source>
</evidence>
<dbReference type="PANTHER" id="PTHR30329">
    <property type="entry name" value="STATOR ELEMENT OF FLAGELLAR MOTOR COMPLEX"/>
    <property type="match status" value="1"/>
</dbReference>
<protein>
    <submittedName>
        <fullName evidence="6">OmpA family protein</fullName>
    </submittedName>
</protein>
<dbReference type="AlphaFoldDB" id="A0AA41W9Z9"/>
<dbReference type="CDD" id="cd07185">
    <property type="entry name" value="OmpA_C-like"/>
    <property type="match status" value="1"/>
</dbReference>
<name>A0AA41W9Z9_9GAMM</name>
<keyword evidence="2 4" id="KW-0472">Membrane</keyword>
<feature type="domain" description="OmpA-like" evidence="5">
    <location>
        <begin position="12"/>
        <end position="129"/>
    </location>
</feature>
<accession>A0AA41W9Z9</accession>
<evidence type="ECO:0000256" key="2">
    <source>
        <dbReference type="ARBA" id="ARBA00023136"/>
    </source>
</evidence>